<dbReference type="InterPro" id="IPR030548">
    <property type="entry name" value="RAD51B"/>
</dbReference>
<protein>
    <recommendedName>
        <fullName evidence="1">RecA family profile 1 domain-containing protein</fullName>
    </recommendedName>
</protein>
<proteinExistence type="predicted"/>
<dbReference type="Gene3D" id="3.40.50.300">
    <property type="entry name" value="P-loop containing nucleotide triphosphate hydrolases"/>
    <property type="match status" value="1"/>
</dbReference>
<dbReference type="EMBL" id="JAFCMP010000085">
    <property type="protein sequence ID" value="KAG5187685.1"/>
    <property type="molecule type" value="Genomic_DNA"/>
</dbReference>
<dbReference type="SUPFAM" id="SSF52540">
    <property type="entry name" value="P-loop containing nucleoside triphosphate hydrolases"/>
    <property type="match status" value="1"/>
</dbReference>
<dbReference type="OrthoDB" id="5957327at2759"/>
<dbReference type="InterPro" id="IPR013632">
    <property type="entry name" value="Rad51_C"/>
</dbReference>
<dbReference type="PANTHER" id="PTHR46456">
    <property type="entry name" value="DNA REPAIR PROTEIN RAD51 HOMOLOG 2"/>
    <property type="match status" value="1"/>
</dbReference>
<dbReference type="PROSITE" id="PS50162">
    <property type="entry name" value="RECA_2"/>
    <property type="match status" value="1"/>
</dbReference>
<keyword evidence="3" id="KW-1185">Reference proteome</keyword>
<dbReference type="Pfam" id="PF08423">
    <property type="entry name" value="Rad51"/>
    <property type="match status" value="1"/>
</dbReference>
<evidence type="ECO:0000313" key="3">
    <source>
        <dbReference type="Proteomes" id="UP000664859"/>
    </source>
</evidence>
<dbReference type="InterPro" id="IPR020588">
    <property type="entry name" value="RecA_ATP-bd"/>
</dbReference>
<comment type="caution">
    <text evidence="2">The sequence shown here is derived from an EMBL/GenBank/DDBJ whole genome shotgun (WGS) entry which is preliminary data.</text>
</comment>
<dbReference type="GO" id="GO:0003690">
    <property type="term" value="F:double-stranded DNA binding"/>
    <property type="evidence" value="ECO:0007669"/>
    <property type="project" value="TreeGrafter"/>
</dbReference>
<dbReference type="InterPro" id="IPR027417">
    <property type="entry name" value="P-loop_NTPase"/>
</dbReference>
<accession>A0A835ZA63</accession>
<dbReference type="GO" id="GO:0003697">
    <property type="term" value="F:single-stranded DNA binding"/>
    <property type="evidence" value="ECO:0007669"/>
    <property type="project" value="TreeGrafter"/>
</dbReference>
<dbReference type="GO" id="GO:0140664">
    <property type="term" value="F:ATP-dependent DNA damage sensor activity"/>
    <property type="evidence" value="ECO:0007669"/>
    <property type="project" value="InterPro"/>
</dbReference>
<dbReference type="GO" id="GO:0000400">
    <property type="term" value="F:four-way junction DNA binding"/>
    <property type="evidence" value="ECO:0007669"/>
    <property type="project" value="TreeGrafter"/>
</dbReference>
<evidence type="ECO:0000313" key="2">
    <source>
        <dbReference type="EMBL" id="KAG5187685.1"/>
    </source>
</evidence>
<gene>
    <name evidence="2" type="ORF">JKP88DRAFT_178734</name>
</gene>
<dbReference type="GO" id="GO:0005524">
    <property type="term" value="F:ATP binding"/>
    <property type="evidence" value="ECO:0007669"/>
    <property type="project" value="InterPro"/>
</dbReference>
<reference evidence="2" key="1">
    <citation type="submission" date="2021-02" db="EMBL/GenBank/DDBJ databases">
        <title>First Annotated Genome of the Yellow-green Alga Tribonema minus.</title>
        <authorList>
            <person name="Mahan K.M."/>
        </authorList>
    </citation>
    <scope>NUCLEOTIDE SEQUENCE</scope>
    <source>
        <strain evidence="2">UTEX B ZZ1240</strain>
    </source>
</reference>
<sequence>MITELVGAAGVGKTQLCLSLAAQCCLPQHYGGLGATAGAVVIDTERKFSAQRLQEVAKNRVPTYYDPDVADHGHENLIRLLENTTVIQVGRCFRAQSEPWTQPLRQCITCERLSEGVRAVFHLSLTMRVRVEYTSTQRWRTTATRT</sequence>
<dbReference type="GO" id="GO:0005657">
    <property type="term" value="C:replication fork"/>
    <property type="evidence" value="ECO:0007669"/>
    <property type="project" value="TreeGrafter"/>
</dbReference>
<name>A0A835ZA63_9STRA</name>
<dbReference type="AlphaFoldDB" id="A0A835ZA63"/>
<dbReference type="Proteomes" id="UP000664859">
    <property type="component" value="Unassembled WGS sequence"/>
</dbReference>
<feature type="domain" description="RecA family profile 1" evidence="1">
    <location>
        <begin position="1"/>
        <end position="146"/>
    </location>
</feature>
<organism evidence="2 3">
    <name type="scientific">Tribonema minus</name>
    <dbReference type="NCBI Taxonomy" id="303371"/>
    <lineage>
        <taxon>Eukaryota</taxon>
        <taxon>Sar</taxon>
        <taxon>Stramenopiles</taxon>
        <taxon>Ochrophyta</taxon>
        <taxon>PX clade</taxon>
        <taxon>Xanthophyceae</taxon>
        <taxon>Tribonematales</taxon>
        <taxon>Tribonemataceae</taxon>
        <taxon>Tribonema</taxon>
    </lineage>
</organism>
<dbReference type="GO" id="GO:0000724">
    <property type="term" value="P:double-strand break repair via homologous recombination"/>
    <property type="evidence" value="ECO:0007669"/>
    <property type="project" value="InterPro"/>
</dbReference>
<dbReference type="PANTHER" id="PTHR46456:SF1">
    <property type="entry name" value="DNA REPAIR PROTEIN RAD51 HOMOLOG 2"/>
    <property type="match status" value="1"/>
</dbReference>
<dbReference type="GO" id="GO:0033063">
    <property type="term" value="C:Rad51B-Rad51C-Rad51D-XRCC2 complex"/>
    <property type="evidence" value="ECO:0007669"/>
    <property type="project" value="InterPro"/>
</dbReference>
<evidence type="ECO:0000259" key="1">
    <source>
        <dbReference type="PROSITE" id="PS50162"/>
    </source>
</evidence>